<protein>
    <submittedName>
        <fullName evidence="6">Transcriptional regulator</fullName>
    </submittedName>
</protein>
<dbReference type="GO" id="GO:0003700">
    <property type="term" value="F:DNA-binding transcription factor activity"/>
    <property type="evidence" value="ECO:0007669"/>
    <property type="project" value="InterPro"/>
</dbReference>
<dbReference type="InterPro" id="IPR009057">
    <property type="entry name" value="Homeodomain-like_sf"/>
</dbReference>
<evidence type="ECO:0000256" key="4">
    <source>
        <dbReference type="SAM" id="MobiDB-lite"/>
    </source>
</evidence>
<comment type="caution">
    <text evidence="6">The sequence shown here is derived from an EMBL/GenBank/DDBJ whole genome shotgun (WGS) entry which is preliminary data.</text>
</comment>
<feature type="compositionally biased region" description="Pro residues" evidence="4">
    <location>
        <begin position="25"/>
        <end position="52"/>
    </location>
</feature>
<evidence type="ECO:0000313" key="6">
    <source>
        <dbReference type="EMBL" id="GCD35881.1"/>
    </source>
</evidence>
<dbReference type="GO" id="GO:0043565">
    <property type="term" value="F:sequence-specific DNA binding"/>
    <property type="evidence" value="ECO:0007669"/>
    <property type="project" value="InterPro"/>
</dbReference>
<name>A0A7U9KW44_9ACTN</name>
<dbReference type="InterPro" id="IPR018062">
    <property type="entry name" value="HTH_AraC-typ_CS"/>
</dbReference>
<dbReference type="PROSITE" id="PS00041">
    <property type="entry name" value="HTH_ARAC_FAMILY_1"/>
    <property type="match status" value="1"/>
</dbReference>
<dbReference type="InterPro" id="IPR050204">
    <property type="entry name" value="AraC_XylS_family_regulators"/>
</dbReference>
<keyword evidence="3" id="KW-0804">Transcription</keyword>
<feature type="compositionally biased region" description="Basic and acidic residues" evidence="4">
    <location>
        <begin position="1"/>
        <end position="13"/>
    </location>
</feature>
<evidence type="ECO:0000256" key="1">
    <source>
        <dbReference type="ARBA" id="ARBA00023015"/>
    </source>
</evidence>
<gene>
    <name evidence="6" type="ORF">OEIGOIKO_03631</name>
</gene>
<sequence>MNGDGVRDGRGDGRAGGGGAVPVPSVSPAPPASSAPSVPPAPPVSPAPPVPPARLRQLRLAKDAMDRDWASPLGLGAVAAHAGYSRFHFIRAFKQVYGLTPGQYLSRRRIERAEELLRTADLSVTEICWLVGFGSLGTFSARFKEQTGLTPSAYRRRHVGQGAGLIPGCYALLWSGGFKSFENRDGTAPADRNFREGG</sequence>
<proteinExistence type="predicted"/>
<evidence type="ECO:0000256" key="3">
    <source>
        <dbReference type="ARBA" id="ARBA00023163"/>
    </source>
</evidence>
<dbReference type="PANTHER" id="PTHR46796">
    <property type="entry name" value="HTH-TYPE TRANSCRIPTIONAL ACTIVATOR RHAS-RELATED"/>
    <property type="match status" value="1"/>
</dbReference>
<dbReference type="SUPFAM" id="SSF46689">
    <property type="entry name" value="Homeodomain-like"/>
    <property type="match status" value="2"/>
</dbReference>
<dbReference type="Proteomes" id="UP000287830">
    <property type="component" value="Unassembled WGS sequence"/>
</dbReference>
<evidence type="ECO:0000313" key="7">
    <source>
        <dbReference type="Proteomes" id="UP000287830"/>
    </source>
</evidence>
<reference evidence="6 7" key="1">
    <citation type="submission" date="2018-11" db="EMBL/GenBank/DDBJ databases">
        <title>Whole genome sequence of Streptomyces chrestomyceticus NBRC 13444(T).</title>
        <authorList>
            <person name="Komaki H."/>
            <person name="Tamura T."/>
        </authorList>
    </citation>
    <scope>NUCLEOTIDE SEQUENCE [LARGE SCALE GENOMIC DNA]</scope>
    <source>
        <strain evidence="6 7">NBRC 13444</strain>
    </source>
</reference>
<dbReference type="AlphaFoldDB" id="A0A7U9KW44"/>
<keyword evidence="1" id="KW-0805">Transcription regulation</keyword>
<dbReference type="PROSITE" id="PS01124">
    <property type="entry name" value="HTH_ARAC_FAMILY_2"/>
    <property type="match status" value="1"/>
</dbReference>
<evidence type="ECO:0000259" key="5">
    <source>
        <dbReference type="PROSITE" id="PS01124"/>
    </source>
</evidence>
<dbReference type="Pfam" id="PF12833">
    <property type="entry name" value="HTH_18"/>
    <property type="match status" value="1"/>
</dbReference>
<dbReference type="InterPro" id="IPR020449">
    <property type="entry name" value="Tscrpt_reg_AraC-type_HTH"/>
</dbReference>
<dbReference type="SMART" id="SM00342">
    <property type="entry name" value="HTH_ARAC"/>
    <property type="match status" value="1"/>
</dbReference>
<dbReference type="Gene3D" id="1.10.10.60">
    <property type="entry name" value="Homeodomain-like"/>
    <property type="match status" value="2"/>
</dbReference>
<dbReference type="PRINTS" id="PR00032">
    <property type="entry name" value="HTHARAC"/>
</dbReference>
<dbReference type="EMBL" id="BHZC01000001">
    <property type="protein sequence ID" value="GCD35881.1"/>
    <property type="molecule type" value="Genomic_DNA"/>
</dbReference>
<evidence type="ECO:0000256" key="2">
    <source>
        <dbReference type="ARBA" id="ARBA00023125"/>
    </source>
</evidence>
<keyword evidence="2" id="KW-0238">DNA-binding</keyword>
<feature type="region of interest" description="Disordered" evidence="4">
    <location>
        <begin position="1"/>
        <end position="52"/>
    </location>
</feature>
<feature type="domain" description="HTH araC/xylS-type" evidence="5">
    <location>
        <begin position="59"/>
        <end position="157"/>
    </location>
</feature>
<accession>A0A7U9KW44</accession>
<organism evidence="6 7">
    <name type="scientific">Streptomyces chrestomyceticus JCM 4735</name>
    <dbReference type="NCBI Taxonomy" id="1306181"/>
    <lineage>
        <taxon>Bacteria</taxon>
        <taxon>Bacillati</taxon>
        <taxon>Actinomycetota</taxon>
        <taxon>Actinomycetes</taxon>
        <taxon>Kitasatosporales</taxon>
        <taxon>Streptomycetaceae</taxon>
        <taxon>Streptomyces</taxon>
    </lineage>
</organism>
<dbReference type="InterPro" id="IPR018060">
    <property type="entry name" value="HTH_AraC"/>
</dbReference>